<evidence type="ECO:0000313" key="2">
    <source>
        <dbReference type="Proteomes" id="UP000886861"/>
    </source>
</evidence>
<comment type="caution">
    <text evidence="1">The sequence shown here is derived from an EMBL/GenBank/DDBJ whole genome shotgun (WGS) entry which is preliminary data.</text>
</comment>
<accession>A0A9D1SZB4</accession>
<sequence>MKNKNDLLKMLVMQAKCRLRGERAPRKENVKLISKTEDEVLYEKVVNILNEEEEVLDPIARLMDMTKYKKLDQAGKERYFFSLVNKYRDLKDRYIKEKRA</sequence>
<proteinExistence type="predicted"/>
<reference evidence="1" key="1">
    <citation type="submission" date="2020-10" db="EMBL/GenBank/DDBJ databases">
        <authorList>
            <person name="Gilroy R."/>
        </authorList>
    </citation>
    <scope>NUCLEOTIDE SEQUENCE</scope>
    <source>
        <strain evidence="1">CHK186-9395</strain>
    </source>
</reference>
<dbReference type="AlphaFoldDB" id="A0A9D1SZB4"/>
<reference evidence="1" key="2">
    <citation type="journal article" date="2021" name="PeerJ">
        <title>Extensive microbial diversity within the chicken gut microbiome revealed by metagenomics and culture.</title>
        <authorList>
            <person name="Gilroy R."/>
            <person name="Ravi A."/>
            <person name="Getino M."/>
            <person name="Pursley I."/>
            <person name="Horton D.L."/>
            <person name="Alikhan N.F."/>
            <person name="Baker D."/>
            <person name="Gharbi K."/>
            <person name="Hall N."/>
            <person name="Watson M."/>
            <person name="Adriaenssens E.M."/>
            <person name="Foster-Nyarko E."/>
            <person name="Jarju S."/>
            <person name="Secka A."/>
            <person name="Antonio M."/>
            <person name="Oren A."/>
            <person name="Chaudhuri R.R."/>
            <person name="La Ragione R."/>
            <person name="Hildebrand F."/>
            <person name="Pallen M.J."/>
        </authorList>
    </citation>
    <scope>NUCLEOTIDE SEQUENCE</scope>
    <source>
        <strain evidence="1">CHK186-9395</strain>
    </source>
</reference>
<protein>
    <submittedName>
        <fullName evidence="1">Uncharacterized protein</fullName>
    </submittedName>
</protein>
<gene>
    <name evidence="1" type="ORF">IAA62_03350</name>
</gene>
<organism evidence="1 2">
    <name type="scientific">Candidatus Caccopulliclostridium gallistercoris</name>
    <dbReference type="NCBI Taxonomy" id="2840719"/>
    <lineage>
        <taxon>Bacteria</taxon>
        <taxon>Bacillati</taxon>
        <taxon>Bacillota</taxon>
        <taxon>Clostridia</taxon>
        <taxon>Candidatus Caccopulliclostridium</taxon>
    </lineage>
</organism>
<name>A0A9D1SZB4_9FIRM</name>
<dbReference type="Proteomes" id="UP000886861">
    <property type="component" value="Unassembled WGS sequence"/>
</dbReference>
<dbReference type="EMBL" id="DVOJ01000013">
    <property type="protein sequence ID" value="HIV01571.1"/>
    <property type="molecule type" value="Genomic_DNA"/>
</dbReference>
<evidence type="ECO:0000313" key="1">
    <source>
        <dbReference type="EMBL" id="HIV01571.1"/>
    </source>
</evidence>